<evidence type="ECO:0000313" key="3">
    <source>
        <dbReference type="Proteomes" id="UP000672602"/>
    </source>
</evidence>
<feature type="region of interest" description="Disordered" evidence="1">
    <location>
        <begin position="117"/>
        <end position="143"/>
    </location>
</feature>
<dbReference type="RefSeq" id="WP_210681548.1">
    <property type="nucleotide sequence ID" value="NZ_JAGMWN010000003.1"/>
</dbReference>
<reference evidence="2" key="1">
    <citation type="submission" date="2021-04" db="EMBL/GenBank/DDBJ databases">
        <authorList>
            <person name="Zhang D.-C."/>
        </authorList>
    </citation>
    <scope>NUCLEOTIDE SEQUENCE</scope>
    <source>
        <strain evidence="2">CGMCC 1.15697</strain>
    </source>
</reference>
<proteinExistence type="predicted"/>
<dbReference type="SUPFAM" id="SSF140566">
    <property type="entry name" value="FlgN-like"/>
    <property type="match status" value="1"/>
</dbReference>
<dbReference type="Proteomes" id="UP000672602">
    <property type="component" value="Unassembled WGS sequence"/>
</dbReference>
<dbReference type="InterPro" id="IPR036679">
    <property type="entry name" value="FlgN-like_sf"/>
</dbReference>
<dbReference type="EMBL" id="JAGMWN010000003">
    <property type="protein sequence ID" value="MBP5856974.1"/>
    <property type="molecule type" value="Genomic_DNA"/>
</dbReference>
<evidence type="ECO:0008006" key="4">
    <source>
        <dbReference type="Google" id="ProtNLM"/>
    </source>
</evidence>
<protein>
    <recommendedName>
        <fullName evidence="4">Flagellar basal-body protein FlbY</fullName>
    </recommendedName>
</protein>
<organism evidence="2 3">
    <name type="scientific">Marivibrio halodurans</name>
    <dbReference type="NCBI Taxonomy" id="2039722"/>
    <lineage>
        <taxon>Bacteria</taxon>
        <taxon>Pseudomonadati</taxon>
        <taxon>Pseudomonadota</taxon>
        <taxon>Alphaproteobacteria</taxon>
        <taxon>Rhodospirillales</taxon>
        <taxon>Rhodospirillaceae</taxon>
        <taxon>Marivibrio</taxon>
    </lineage>
</organism>
<dbReference type="AlphaFoldDB" id="A0A8J7S573"/>
<keyword evidence="3" id="KW-1185">Reference proteome</keyword>
<accession>A0A8J7S573</accession>
<gene>
    <name evidence="2" type="ORF">KAJ83_08135</name>
</gene>
<sequence>MNPNVRAHNLIALMEDLVDLLQRENALLERPRSTELGPVIEEKQALFKLYEEQVHAIAQDATFASDLEPDLRERMKDVGSRFEDLARVNERKLKLVSDASQKIVDVIADAARRASGHVEGYGKTGDSRGRPVRSAPVALNRSC</sequence>
<name>A0A8J7S573_9PROT</name>
<evidence type="ECO:0000313" key="2">
    <source>
        <dbReference type="EMBL" id="MBP5856974.1"/>
    </source>
</evidence>
<comment type="caution">
    <text evidence="2">The sequence shown here is derived from an EMBL/GenBank/DDBJ whole genome shotgun (WGS) entry which is preliminary data.</text>
</comment>
<dbReference type="GO" id="GO:0044780">
    <property type="term" value="P:bacterial-type flagellum assembly"/>
    <property type="evidence" value="ECO:0007669"/>
    <property type="project" value="InterPro"/>
</dbReference>
<evidence type="ECO:0000256" key="1">
    <source>
        <dbReference type="SAM" id="MobiDB-lite"/>
    </source>
</evidence>